<dbReference type="InterPro" id="IPR000835">
    <property type="entry name" value="HTH_MarR-typ"/>
</dbReference>
<dbReference type="PANTHER" id="PTHR33164">
    <property type="entry name" value="TRANSCRIPTIONAL REGULATOR, MARR FAMILY"/>
    <property type="match status" value="1"/>
</dbReference>
<keyword evidence="2" id="KW-0238">DNA-binding</keyword>
<dbReference type="SMART" id="SM00347">
    <property type="entry name" value="HTH_MARR"/>
    <property type="match status" value="1"/>
</dbReference>
<evidence type="ECO:0000313" key="2">
    <source>
        <dbReference type="EMBL" id="MDP9847606.1"/>
    </source>
</evidence>
<reference evidence="2 3" key="1">
    <citation type="submission" date="2023-07" db="EMBL/GenBank/DDBJ databases">
        <title>Sequencing the genomes of 1000 actinobacteria strains.</title>
        <authorList>
            <person name="Klenk H.-P."/>
        </authorList>
    </citation>
    <scope>NUCLEOTIDE SEQUENCE [LARGE SCALE GENOMIC DNA]</scope>
    <source>
        <strain evidence="2 3">DSM 46740</strain>
    </source>
</reference>
<dbReference type="Proteomes" id="UP001225356">
    <property type="component" value="Unassembled WGS sequence"/>
</dbReference>
<protein>
    <submittedName>
        <fullName evidence="2">DNA-binding MarR family transcriptional regulator</fullName>
    </submittedName>
</protein>
<sequence length="149" mass="16648">MQPQPKPPIPYLLAYAFTLAARRADEELSPYGLSVRKFGLLVQLQIEPELTMSELARQLGVSRQSLHELVGELERAGHLRRLPGATGRTRRLVLSPGARRLVAHTEGPLMRMEADFLGDMDPSEVETLRTLLQRLLAHATDDETWLAGT</sequence>
<dbReference type="RefSeq" id="WP_307564680.1">
    <property type="nucleotide sequence ID" value="NZ_JAUSQU010000001.1"/>
</dbReference>
<evidence type="ECO:0000313" key="3">
    <source>
        <dbReference type="Proteomes" id="UP001225356"/>
    </source>
</evidence>
<dbReference type="GO" id="GO:0003677">
    <property type="term" value="F:DNA binding"/>
    <property type="evidence" value="ECO:0007669"/>
    <property type="project" value="UniProtKB-KW"/>
</dbReference>
<name>A0ABT9QLH5_9ACTN</name>
<accession>A0ABT9QLH5</accession>
<comment type="caution">
    <text evidence="2">The sequence shown here is derived from an EMBL/GenBank/DDBJ whole genome shotgun (WGS) entry which is preliminary data.</text>
</comment>
<dbReference type="InterPro" id="IPR039422">
    <property type="entry name" value="MarR/SlyA-like"/>
</dbReference>
<dbReference type="PRINTS" id="PR00598">
    <property type="entry name" value="HTHMARR"/>
</dbReference>
<organism evidence="2 3">
    <name type="scientific">Streptosporangium lutulentum</name>
    <dbReference type="NCBI Taxonomy" id="1461250"/>
    <lineage>
        <taxon>Bacteria</taxon>
        <taxon>Bacillati</taxon>
        <taxon>Actinomycetota</taxon>
        <taxon>Actinomycetes</taxon>
        <taxon>Streptosporangiales</taxon>
        <taxon>Streptosporangiaceae</taxon>
        <taxon>Streptosporangium</taxon>
    </lineage>
</organism>
<dbReference type="PROSITE" id="PS50995">
    <property type="entry name" value="HTH_MARR_2"/>
    <property type="match status" value="1"/>
</dbReference>
<dbReference type="InterPro" id="IPR036390">
    <property type="entry name" value="WH_DNA-bd_sf"/>
</dbReference>
<evidence type="ECO:0000259" key="1">
    <source>
        <dbReference type="PROSITE" id="PS50995"/>
    </source>
</evidence>
<dbReference type="InterPro" id="IPR036388">
    <property type="entry name" value="WH-like_DNA-bd_sf"/>
</dbReference>
<dbReference type="Gene3D" id="1.10.10.10">
    <property type="entry name" value="Winged helix-like DNA-binding domain superfamily/Winged helix DNA-binding domain"/>
    <property type="match status" value="1"/>
</dbReference>
<dbReference type="SUPFAM" id="SSF46785">
    <property type="entry name" value="Winged helix' DNA-binding domain"/>
    <property type="match status" value="1"/>
</dbReference>
<dbReference type="Pfam" id="PF12802">
    <property type="entry name" value="MarR_2"/>
    <property type="match status" value="1"/>
</dbReference>
<proteinExistence type="predicted"/>
<feature type="domain" description="HTH marR-type" evidence="1">
    <location>
        <begin position="6"/>
        <end position="137"/>
    </location>
</feature>
<keyword evidence="3" id="KW-1185">Reference proteome</keyword>
<gene>
    <name evidence="2" type="ORF">J2853_006817</name>
</gene>
<dbReference type="EMBL" id="JAUSQU010000001">
    <property type="protein sequence ID" value="MDP9847606.1"/>
    <property type="molecule type" value="Genomic_DNA"/>
</dbReference>
<dbReference type="PANTHER" id="PTHR33164:SF43">
    <property type="entry name" value="HTH-TYPE TRANSCRIPTIONAL REPRESSOR YETL"/>
    <property type="match status" value="1"/>
</dbReference>